<dbReference type="GO" id="GO:0016460">
    <property type="term" value="C:myosin II complex"/>
    <property type="evidence" value="ECO:0007669"/>
    <property type="project" value="TreeGrafter"/>
</dbReference>
<keyword evidence="6" id="KW-1185">Reference proteome</keyword>
<name>A0A8H2ZPN3_9HELO</name>
<dbReference type="OrthoDB" id="26525at2759"/>
<evidence type="ECO:0000313" key="5">
    <source>
        <dbReference type="EMBL" id="CAD6444595.1"/>
    </source>
</evidence>
<dbReference type="Pfam" id="PF13499">
    <property type="entry name" value="EF-hand_7"/>
    <property type="match status" value="2"/>
</dbReference>
<dbReference type="InterPro" id="IPR018247">
    <property type="entry name" value="EF_Hand_1_Ca_BS"/>
</dbReference>
<accession>A0A8H2ZPN3</accession>
<protein>
    <recommendedName>
        <fullName evidence="1">Calmodulin</fullName>
    </recommendedName>
</protein>
<dbReference type="PROSITE" id="PS00018">
    <property type="entry name" value="EF_HAND_1"/>
    <property type="match status" value="2"/>
</dbReference>
<dbReference type="GO" id="GO:0005509">
    <property type="term" value="F:calcium ion binding"/>
    <property type="evidence" value="ECO:0007669"/>
    <property type="project" value="InterPro"/>
</dbReference>
<dbReference type="SMART" id="SM00054">
    <property type="entry name" value="EFh"/>
    <property type="match status" value="3"/>
</dbReference>
<dbReference type="FunFam" id="1.10.238.10:FF:000001">
    <property type="entry name" value="Calmodulin 1"/>
    <property type="match status" value="2"/>
</dbReference>
<feature type="domain" description="EF-hand" evidence="4">
    <location>
        <begin position="44"/>
        <end position="79"/>
    </location>
</feature>
<dbReference type="PANTHER" id="PTHR23048">
    <property type="entry name" value="MYOSIN LIGHT CHAIN 1, 3"/>
    <property type="match status" value="1"/>
</dbReference>
<evidence type="ECO:0000256" key="2">
    <source>
        <dbReference type="ARBA" id="ARBA00022737"/>
    </source>
</evidence>
<evidence type="ECO:0000259" key="4">
    <source>
        <dbReference type="PROSITE" id="PS50222"/>
    </source>
</evidence>
<feature type="domain" description="EF-hand" evidence="4">
    <location>
        <begin position="8"/>
        <end position="43"/>
    </location>
</feature>
<dbReference type="Gene3D" id="1.10.238.10">
    <property type="entry name" value="EF-hand"/>
    <property type="match status" value="2"/>
</dbReference>
<keyword evidence="2" id="KW-0677">Repeat</keyword>
<dbReference type="AlphaFoldDB" id="A0A8H2ZPN3"/>
<feature type="domain" description="EF-hand" evidence="4">
    <location>
        <begin position="115"/>
        <end position="150"/>
    </location>
</feature>
<dbReference type="InterPro" id="IPR011992">
    <property type="entry name" value="EF-hand-dom_pair"/>
</dbReference>
<dbReference type="EMBL" id="CAJHIA010000012">
    <property type="protein sequence ID" value="CAD6444595.1"/>
    <property type="molecule type" value="Genomic_DNA"/>
</dbReference>
<reference evidence="5" key="1">
    <citation type="submission" date="2020-10" db="EMBL/GenBank/DDBJ databases">
        <authorList>
            <person name="Kusch S."/>
        </authorList>
    </citation>
    <scope>NUCLEOTIDE SEQUENCE</scope>
    <source>
        <strain evidence="5">SwB9</strain>
    </source>
</reference>
<gene>
    <name evidence="5" type="ORF">SCLTRI_LOCUS4387</name>
</gene>
<organism evidence="5 6">
    <name type="scientific">Sclerotinia trifoliorum</name>
    <dbReference type="NCBI Taxonomy" id="28548"/>
    <lineage>
        <taxon>Eukaryota</taxon>
        <taxon>Fungi</taxon>
        <taxon>Dikarya</taxon>
        <taxon>Ascomycota</taxon>
        <taxon>Pezizomycotina</taxon>
        <taxon>Leotiomycetes</taxon>
        <taxon>Helotiales</taxon>
        <taxon>Sclerotiniaceae</taxon>
        <taxon>Sclerotinia</taxon>
    </lineage>
</organism>
<evidence type="ECO:0000256" key="3">
    <source>
        <dbReference type="ARBA" id="ARBA00022837"/>
    </source>
</evidence>
<comment type="caution">
    <text evidence="5">The sequence shown here is derived from an EMBL/GenBank/DDBJ whole genome shotgun (WGS) entry which is preliminary data.</text>
</comment>
<dbReference type="PROSITE" id="PS50222">
    <property type="entry name" value="EF_HAND_2"/>
    <property type="match status" value="3"/>
</dbReference>
<evidence type="ECO:0000256" key="1">
    <source>
        <dbReference type="ARBA" id="ARBA00020786"/>
    </source>
</evidence>
<dbReference type="CDD" id="cd00051">
    <property type="entry name" value="EFh"/>
    <property type="match status" value="1"/>
</dbReference>
<evidence type="ECO:0000313" key="6">
    <source>
        <dbReference type="Proteomes" id="UP000624404"/>
    </source>
</evidence>
<dbReference type="InterPro" id="IPR050230">
    <property type="entry name" value="CALM/Myosin/TropC-like"/>
</dbReference>
<proteinExistence type="predicted"/>
<dbReference type="PANTHER" id="PTHR23048:SF0">
    <property type="entry name" value="CALMODULIN LIKE 3"/>
    <property type="match status" value="1"/>
</dbReference>
<dbReference type="Proteomes" id="UP000624404">
    <property type="component" value="Unassembled WGS sequence"/>
</dbReference>
<sequence>MAKPLSDEEIAIFKEAFDAYDTDKGGNITVEEFGHVMKEAGKDISEEELAQIIKEVDIDGDGTINFDEFIAMMTGRTRQKKEYLKLNEDDLRAESAPIPVASEEDVNFRESFEEDPEEEWKSAWKEFDPSLNGSITAAQLRQLFGNLGESITDSEIDNDIMNSVDADDKISYREFVEFMNERSSAEMDIFNSY</sequence>
<keyword evidence="3" id="KW-0106">Calcium</keyword>
<dbReference type="SUPFAM" id="SSF47473">
    <property type="entry name" value="EF-hand"/>
    <property type="match status" value="1"/>
</dbReference>
<dbReference type="InterPro" id="IPR002048">
    <property type="entry name" value="EF_hand_dom"/>
</dbReference>